<dbReference type="Proteomes" id="UP001054837">
    <property type="component" value="Unassembled WGS sequence"/>
</dbReference>
<keyword evidence="3" id="KW-1185">Reference proteome</keyword>
<evidence type="ECO:0000313" key="2">
    <source>
        <dbReference type="EMBL" id="GIY67221.1"/>
    </source>
</evidence>
<name>A0AAV4VA55_9ARAC</name>
<feature type="transmembrane region" description="Helical" evidence="1">
    <location>
        <begin position="37"/>
        <end position="54"/>
    </location>
</feature>
<evidence type="ECO:0000313" key="3">
    <source>
        <dbReference type="Proteomes" id="UP001054837"/>
    </source>
</evidence>
<gene>
    <name evidence="2" type="ORF">CDAR_118991</name>
</gene>
<reference evidence="2 3" key="1">
    <citation type="submission" date="2021-06" db="EMBL/GenBank/DDBJ databases">
        <title>Caerostris darwini draft genome.</title>
        <authorList>
            <person name="Kono N."/>
            <person name="Arakawa K."/>
        </authorList>
    </citation>
    <scope>NUCLEOTIDE SEQUENCE [LARGE SCALE GENOMIC DNA]</scope>
</reference>
<evidence type="ECO:0000256" key="1">
    <source>
        <dbReference type="SAM" id="Phobius"/>
    </source>
</evidence>
<protein>
    <submittedName>
        <fullName evidence="2">Uncharacterized protein</fullName>
    </submittedName>
</protein>
<dbReference type="AlphaFoldDB" id="A0AAV4VA55"/>
<sequence length="71" mass="7828">MSIQMHIAAILLYAVAITADFADLRYGNFVSPMSIQMHIAAILLYAVAITADFADLRYGNFKMDLVFSGKP</sequence>
<accession>A0AAV4VA55</accession>
<organism evidence="2 3">
    <name type="scientific">Caerostris darwini</name>
    <dbReference type="NCBI Taxonomy" id="1538125"/>
    <lineage>
        <taxon>Eukaryota</taxon>
        <taxon>Metazoa</taxon>
        <taxon>Ecdysozoa</taxon>
        <taxon>Arthropoda</taxon>
        <taxon>Chelicerata</taxon>
        <taxon>Arachnida</taxon>
        <taxon>Araneae</taxon>
        <taxon>Araneomorphae</taxon>
        <taxon>Entelegynae</taxon>
        <taxon>Araneoidea</taxon>
        <taxon>Araneidae</taxon>
        <taxon>Caerostris</taxon>
    </lineage>
</organism>
<keyword evidence="1" id="KW-1133">Transmembrane helix</keyword>
<dbReference type="EMBL" id="BPLQ01012712">
    <property type="protein sequence ID" value="GIY67221.1"/>
    <property type="molecule type" value="Genomic_DNA"/>
</dbReference>
<proteinExistence type="predicted"/>
<keyword evidence="1" id="KW-0472">Membrane</keyword>
<keyword evidence="1" id="KW-0812">Transmembrane</keyword>
<comment type="caution">
    <text evidence="2">The sequence shown here is derived from an EMBL/GenBank/DDBJ whole genome shotgun (WGS) entry which is preliminary data.</text>
</comment>